<feature type="compositionally biased region" description="Polar residues" evidence="1">
    <location>
        <begin position="227"/>
        <end position="240"/>
    </location>
</feature>
<dbReference type="AlphaFoldDB" id="A0A316YBB7"/>
<accession>A0A316YBB7</accession>
<feature type="region of interest" description="Disordered" evidence="1">
    <location>
        <begin position="1"/>
        <end position="53"/>
    </location>
</feature>
<proteinExistence type="predicted"/>
<keyword evidence="3" id="KW-1185">Reference proteome</keyword>
<dbReference type="Proteomes" id="UP000245768">
    <property type="component" value="Unassembled WGS sequence"/>
</dbReference>
<evidence type="ECO:0000256" key="1">
    <source>
        <dbReference type="SAM" id="MobiDB-lite"/>
    </source>
</evidence>
<feature type="compositionally biased region" description="Polar residues" evidence="1">
    <location>
        <begin position="31"/>
        <end position="40"/>
    </location>
</feature>
<organism evidence="2 3">
    <name type="scientific">Acaromyces ingoldii</name>
    <dbReference type="NCBI Taxonomy" id="215250"/>
    <lineage>
        <taxon>Eukaryota</taxon>
        <taxon>Fungi</taxon>
        <taxon>Dikarya</taxon>
        <taxon>Basidiomycota</taxon>
        <taxon>Ustilaginomycotina</taxon>
        <taxon>Exobasidiomycetes</taxon>
        <taxon>Exobasidiales</taxon>
        <taxon>Cryptobasidiaceae</taxon>
        <taxon>Acaromyces</taxon>
    </lineage>
</organism>
<dbReference type="GeneID" id="37046208"/>
<reference evidence="2" key="1">
    <citation type="journal article" date="2018" name="Mol. Biol. Evol.">
        <title>Broad Genomic Sampling Reveals a Smut Pathogenic Ancestry of the Fungal Clade Ustilaginomycotina.</title>
        <authorList>
            <person name="Kijpornyongpan T."/>
            <person name="Mondo S.J."/>
            <person name="Barry K."/>
            <person name="Sandor L."/>
            <person name="Lee J."/>
            <person name="Lipzen A."/>
            <person name="Pangilinan J."/>
            <person name="LaButti K."/>
            <person name="Hainaut M."/>
            <person name="Henrissat B."/>
            <person name="Grigoriev I.V."/>
            <person name="Spatafora J.W."/>
            <person name="Aime M.C."/>
        </authorList>
    </citation>
    <scope>NUCLEOTIDE SEQUENCE [LARGE SCALE GENOMIC DNA]</scope>
    <source>
        <strain evidence="2">MCA 4198</strain>
    </source>
</reference>
<feature type="region of interest" description="Disordered" evidence="1">
    <location>
        <begin position="190"/>
        <end position="240"/>
    </location>
</feature>
<name>A0A316YBB7_9BASI</name>
<protein>
    <submittedName>
        <fullName evidence="2">Uncharacterized protein</fullName>
    </submittedName>
</protein>
<gene>
    <name evidence="2" type="ORF">FA10DRAFT_289434</name>
</gene>
<dbReference type="RefSeq" id="XP_025374045.1">
    <property type="nucleotide sequence ID" value="XM_025524292.1"/>
</dbReference>
<evidence type="ECO:0000313" key="3">
    <source>
        <dbReference type="Proteomes" id="UP000245768"/>
    </source>
</evidence>
<feature type="compositionally biased region" description="Acidic residues" evidence="1">
    <location>
        <begin position="203"/>
        <end position="213"/>
    </location>
</feature>
<dbReference type="InParanoid" id="A0A316YBB7"/>
<dbReference type="EMBL" id="KZ819642">
    <property type="protein sequence ID" value="PWN86847.1"/>
    <property type="molecule type" value="Genomic_DNA"/>
</dbReference>
<sequence>MKPPATSHNFRPIPSNLPPVPDLRHFRPYADSQSNATSQEETLEDDPVTTTTPVRQCRSLDEVGERCASYEVPSVRQAERNRINEAQEPATQTRVHDPASCSQRSQAANVINTCNTGTVFHALIARSAPATLETPGTPVGDAEQVDAGINEDATTTPPRAIAWDLDAYITQWLENERALRASATSLVTSAPRVGEGNSTCQDEICDKDGDDDEKDKSSVSDDVDDSNNNTIVHNNKTPVV</sequence>
<evidence type="ECO:0000313" key="2">
    <source>
        <dbReference type="EMBL" id="PWN86847.1"/>
    </source>
</evidence>